<accession>A0ABP0UNK9</accession>
<evidence type="ECO:0000313" key="3">
    <source>
        <dbReference type="Proteomes" id="UP001497512"/>
    </source>
</evidence>
<evidence type="ECO:0000313" key="2">
    <source>
        <dbReference type="EMBL" id="CAK9225968.1"/>
    </source>
</evidence>
<proteinExistence type="predicted"/>
<dbReference type="InterPro" id="IPR040256">
    <property type="entry name" value="At4g02000-like"/>
</dbReference>
<evidence type="ECO:0000256" key="1">
    <source>
        <dbReference type="SAM" id="MobiDB-lite"/>
    </source>
</evidence>
<keyword evidence="3" id="KW-1185">Reference proteome</keyword>
<dbReference type="EMBL" id="OZ019897">
    <property type="protein sequence ID" value="CAK9225968.1"/>
    <property type="molecule type" value="Genomic_DNA"/>
</dbReference>
<name>A0ABP0UNK9_9BRYO</name>
<protein>
    <recommendedName>
        <fullName evidence="4">DUF4283 domain-containing protein</fullName>
    </recommendedName>
</protein>
<dbReference type="Proteomes" id="UP001497512">
    <property type="component" value="Chromosome 5"/>
</dbReference>
<dbReference type="PANTHER" id="PTHR31286:SF180">
    <property type="entry name" value="OS10G0362600 PROTEIN"/>
    <property type="match status" value="1"/>
</dbReference>
<gene>
    <name evidence="2" type="ORF">CSSPTR1EN2_LOCUS18004</name>
</gene>
<reference evidence="2" key="1">
    <citation type="submission" date="2024-02" db="EMBL/GenBank/DDBJ databases">
        <authorList>
            <consortium name="ELIXIR-Norway"/>
            <consortium name="Elixir Norway"/>
        </authorList>
    </citation>
    <scope>NUCLEOTIDE SEQUENCE</scope>
</reference>
<feature type="region of interest" description="Disordered" evidence="1">
    <location>
        <begin position="221"/>
        <end position="280"/>
    </location>
</feature>
<dbReference type="PANTHER" id="PTHR31286">
    <property type="entry name" value="GLYCINE-RICH CELL WALL STRUCTURAL PROTEIN 1.8-LIKE"/>
    <property type="match status" value="1"/>
</dbReference>
<evidence type="ECO:0008006" key="4">
    <source>
        <dbReference type="Google" id="ProtNLM"/>
    </source>
</evidence>
<organism evidence="2 3">
    <name type="scientific">Sphagnum troendelagicum</name>
    <dbReference type="NCBI Taxonomy" id="128251"/>
    <lineage>
        <taxon>Eukaryota</taxon>
        <taxon>Viridiplantae</taxon>
        <taxon>Streptophyta</taxon>
        <taxon>Embryophyta</taxon>
        <taxon>Bryophyta</taxon>
        <taxon>Sphagnophytina</taxon>
        <taxon>Sphagnopsida</taxon>
        <taxon>Sphagnales</taxon>
        <taxon>Sphagnaceae</taxon>
        <taxon>Sphagnum</taxon>
    </lineage>
</organism>
<sequence>MVFEMQGNVAKKARKTVIGCTLGGRATFKALHECLKLHLPASFISAILLTRGYFLILFENEEGAIATRKLTTVEWSGLNLSFSKYTPNFDASAQGAKALHTHTIKIQFPDLYKQFQNTRTQTIMASKLGEVLDIEATDSYMKRSASPMVTIEVKEITKLMGYIRIPSMAEGASATDTIRQRILYSGLPNKCQKCRKFGHHAQICNTNRFKPRERLVHHNAPPSVNAVRAPNSRPLPQARPAQASRDPHGNFTQLSSHRERRNKRRNKDLNELPLERNGST</sequence>